<dbReference type="PANTHER" id="PTHR31302:SF31">
    <property type="entry name" value="PHOSPHODIESTERASE YAEI"/>
    <property type="match status" value="1"/>
</dbReference>
<dbReference type="InterPro" id="IPR029052">
    <property type="entry name" value="Metallo-depent_PP-like"/>
</dbReference>
<dbReference type="EMBL" id="JACGWZ010000002">
    <property type="protein sequence ID" value="MBA8824810.1"/>
    <property type="molecule type" value="Genomic_DNA"/>
</dbReference>
<dbReference type="GO" id="GO:0009245">
    <property type="term" value="P:lipid A biosynthetic process"/>
    <property type="evidence" value="ECO:0007669"/>
    <property type="project" value="TreeGrafter"/>
</dbReference>
<protein>
    <submittedName>
        <fullName evidence="4">Icc-related predicted phosphoesterase</fullName>
    </submittedName>
</protein>
<organism evidence="4 5">
    <name type="scientific">Halosaccharopolyspora lacisalsi</name>
    <dbReference type="NCBI Taxonomy" id="1000566"/>
    <lineage>
        <taxon>Bacteria</taxon>
        <taxon>Bacillati</taxon>
        <taxon>Actinomycetota</taxon>
        <taxon>Actinomycetes</taxon>
        <taxon>Pseudonocardiales</taxon>
        <taxon>Pseudonocardiaceae</taxon>
        <taxon>Halosaccharopolyspora</taxon>
    </lineage>
</organism>
<name>A0A839DV69_9PSEU</name>
<dbReference type="GO" id="GO:0008758">
    <property type="term" value="F:UDP-2,3-diacylglucosamine hydrolase activity"/>
    <property type="evidence" value="ECO:0007669"/>
    <property type="project" value="TreeGrafter"/>
</dbReference>
<sequence length="241" mass="25436">MIRIAAVGDVHLADHSRSSLRPRLEGVDEHADVLLLAGDLTDHGSREEARIVVEEIGDLPVPVIGVLGNHDHHESCPEEVAAILLDGGSESWRVRPPSSTSPGGEVDDAGTKGFGGGFFGTCGSSFGEREMKAFIDHSERATGALRECLNGLDAEYRLSLTHYAPVTATLGEEPRELCPFLGSSLLAEAIDSADSSLALHGHAHFGSEHGVPPEGVAVRDVAQPVLGEAFRVYHLDTAGPV</sequence>
<dbReference type="Gene3D" id="3.60.21.10">
    <property type="match status" value="1"/>
</dbReference>
<dbReference type="SUPFAM" id="SSF56300">
    <property type="entry name" value="Metallo-dependent phosphatases"/>
    <property type="match status" value="1"/>
</dbReference>
<dbReference type="PIRSF" id="PIRSF008292">
    <property type="entry name" value="UCP008292"/>
    <property type="match status" value="1"/>
</dbReference>
<reference evidence="4 5" key="1">
    <citation type="submission" date="2020-07" db="EMBL/GenBank/DDBJ databases">
        <title>Sequencing the genomes of 1000 actinobacteria strains.</title>
        <authorList>
            <person name="Klenk H.-P."/>
        </authorList>
    </citation>
    <scope>NUCLEOTIDE SEQUENCE [LARGE SCALE GENOMIC DNA]</scope>
    <source>
        <strain evidence="4 5">DSM 45975</strain>
    </source>
</reference>
<dbReference type="AlphaFoldDB" id="A0A839DV69"/>
<keyword evidence="5" id="KW-1185">Reference proteome</keyword>
<dbReference type="Pfam" id="PF00149">
    <property type="entry name" value="Metallophos"/>
    <property type="match status" value="1"/>
</dbReference>
<dbReference type="InterPro" id="IPR051158">
    <property type="entry name" value="Metallophosphoesterase_sf"/>
</dbReference>
<evidence type="ECO:0000256" key="1">
    <source>
        <dbReference type="ARBA" id="ARBA00022723"/>
    </source>
</evidence>
<dbReference type="InterPro" id="IPR004843">
    <property type="entry name" value="Calcineurin-like_PHP"/>
</dbReference>
<evidence type="ECO:0000259" key="3">
    <source>
        <dbReference type="Pfam" id="PF00149"/>
    </source>
</evidence>
<evidence type="ECO:0000256" key="2">
    <source>
        <dbReference type="ARBA" id="ARBA00022801"/>
    </source>
</evidence>
<evidence type="ECO:0000313" key="4">
    <source>
        <dbReference type="EMBL" id="MBA8824810.1"/>
    </source>
</evidence>
<comment type="caution">
    <text evidence="4">The sequence shown here is derived from an EMBL/GenBank/DDBJ whole genome shotgun (WGS) entry which is preliminary data.</text>
</comment>
<dbReference type="Proteomes" id="UP000569329">
    <property type="component" value="Unassembled WGS sequence"/>
</dbReference>
<dbReference type="InterPro" id="IPR016538">
    <property type="entry name" value="UCP008292"/>
</dbReference>
<evidence type="ECO:0000313" key="5">
    <source>
        <dbReference type="Proteomes" id="UP000569329"/>
    </source>
</evidence>
<accession>A0A839DV69</accession>
<gene>
    <name evidence="4" type="ORF">FHX42_002157</name>
</gene>
<proteinExistence type="predicted"/>
<feature type="domain" description="Calcineurin-like phosphoesterase" evidence="3">
    <location>
        <begin position="2"/>
        <end position="204"/>
    </location>
</feature>
<dbReference type="GO" id="GO:0046872">
    <property type="term" value="F:metal ion binding"/>
    <property type="evidence" value="ECO:0007669"/>
    <property type="project" value="UniProtKB-KW"/>
</dbReference>
<dbReference type="RefSeq" id="WP_182544016.1">
    <property type="nucleotide sequence ID" value="NZ_JACGWZ010000002.1"/>
</dbReference>
<dbReference type="PANTHER" id="PTHR31302">
    <property type="entry name" value="TRANSMEMBRANE PROTEIN WITH METALLOPHOSPHOESTERASE DOMAIN-RELATED"/>
    <property type="match status" value="1"/>
</dbReference>
<keyword evidence="2" id="KW-0378">Hydrolase</keyword>
<keyword evidence="1" id="KW-0479">Metal-binding</keyword>
<dbReference type="GO" id="GO:0016020">
    <property type="term" value="C:membrane"/>
    <property type="evidence" value="ECO:0007669"/>
    <property type="project" value="GOC"/>
</dbReference>
<dbReference type="CDD" id="cd00838">
    <property type="entry name" value="MPP_superfamily"/>
    <property type="match status" value="1"/>
</dbReference>